<evidence type="ECO:0000313" key="2">
    <source>
        <dbReference type="EMBL" id="MCL2913573.1"/>
    </source>
</evidence>
<dbReference type="EMBL" id="JAKIKT010000002">
    <property type="protein sequence ID" value="MCL2913573.1"/>
    <property type="molecule type" value="Genomic_DNA"/>
</dbReference>
<organism evidence="2 3">
    <name type="scientific">Shewanella corallii</name>
    <dbReference type="NCBI Taxonomy" id="560080"/>
    <lineage>
        <taxon>Bacteria</taxon>
        <taxon>Pseudomonadati</taxon>
        <taxon>Pseudomonadota</taxon>
        <taxon>Gammaproteobacteria</taxon>
        <taxon>Alteromonadales</taxon>
        <taxon>Shewanellaceae</taxon>
        <taxon>Shewanella</taxon>
    </lineage>
</organism>
<keyword evidence="3" id="KW-1185">Reference proteome</keyword>
<feature type="chain" id="PRO_5045091322" evidence="1">
    <location>
        <begin position="21"/>
        <end position="251"/>
    </location>
</feature>
<dbReference type="Proteomes" id="UP001202831">
    <property type="component" value="Unassembled WGS sequence"/>
</dbReference>
<comment type="caution">
    <text evidence="2">The sequence shown here is derived from an EMBL/GenBank/DDBJ whole genome shotgun (WGS) entry which is preliminary data.</text>
</comment>
<gene>
    <name evidence="2" type="ORF">L2725_07195</name>
</gene>
<feature type="signal peptide" evidence="1">
    <location>
        <begin position="1"/>
        <end position="20"/>
    </location>
</feature>
<accession>A0ABT0N528</accession>
<keyword evidence="1" id="KW-0732">Signal</keyword>
<sequence length="251" mass="27616">MNKLLSMLAITAVFPFSALAGADFVEGDKTFAGEAELGGTLTTGNSESSSIKARLSMKHELGNWENNYLLEALYNENTDSDDGSTTENESYQAGFQGNYRFDARNYTFANANYYRDPSTGYDYTLTASAGYGYRAYETEATFLDLEVGPGYLYQKLTNEEAALQGVSSEDSVVAHGVVNFESKISDNSTFKQRFVADYGDKLLARSETSLTANIIGALAMKLSFVVRYDEKPLDGKKSTDTETNMTLLYAF</sequence>
<dbReference type="Pfam" id="PF04338">
    <property type="entry name" value="DUF481"/>
    <property type="match status" value="1"/>
</dbReference>
<dbReference type="InterPro" id="IPR007433">
    <property type="entry name" value="DUF481"/>
</dbReference>
<evidence type="ECO:0000313" key="3">
    <source>
        <dbReference type="Proteomes" id="UP001202831"/>
    </source>
</evidence>
<name>A0ABT0N528_9GAMM</name>
<proteinExistence type="predicted"/>
<evidence type="ECO:0000256" key="1">
    <source>
        <dbReference type="SAM" id="SignalP"/>
    </source>
</evidence>
<reference evidence="2 3" key="1">
    <citation type="submission" date="2022-01" db="EMBL/GenBank/DDBJ databases">
        <title>Whole genome-based taxonomy of the Shewanellaceae.</title>
        <authorList>
            <person name="Martin-Rodriguez A.J."/>
        </authorList>
    </citation>
    <scope>NUCLEOTIDE SEQUENCE [LARGE SCALE GENOMIC DNA]</scope>
    <source>
        <strain evidence="2 3">DSM 21332</strain>
    </source>
</reference>
<dbReference type="RefSeq" id="WP_249248316.1">
    <property type="nucleotide sequence ID" value="NZ_JAKIKT010000002.1"/>
</dbReference>
<protein>
    <submittedName>
        <fullName evidence="2">DUF481 domain-containing protein</fullName>
    </submittedName>
</protein>